<dbReference type="PANTHER" id="PTHR46068">
    <property type="entry name" value="PROTEIN CBG27172"/>
    <property type="match status" value="1"/>
</dbReference>
<protein>
    <submittedName>
        <fullName evidence="3">DDE_3 domain-containing protein</fullName>
    </submittedName>
</protein>
<dbReference type="AlphaFoldDB" id="A0A183F3N6"/>
<organism evidence="2 3">
    <name type="scientific">Heligmosomoides polygyrus</name>
    <name type="common">Parasitic roundworm</name>
    <dbReference type="NCBI Taxonomy" id="6339"/>
    <lineage>
        <taxon>Eukaryota</taxon>
        <taxon>Metazoa</taxon>
        <taxon>Ecdysozoa</taxon>
        <taxon>Nematoda</taxon>
        <taxon>Chromadorea</taxon>
        <taxon>Rhabditida</taxon>
        <taxon>Rhabditina</taxon>
        <taxon>Rhabditomorpha</taxon>
        <taxon>Strongyloidea</taxon>
        <taxon>Heligmosomidae</taxon>
        <taxon>Heligmosomoides</taxon>
    </lineage>
</organism>
<evidence type="ECO:0000313" key="1">
    <source>
        <dbReference type="EMBL" id="VDO19161.1"/>
    </source>
</evidence>
<keyword evidence="2" id="KW-1185">Reference proteome</keyword>
<proteinExistence type="predicted"/>
<dbReference type="OrthoDB" id="7951431at2759"/>
<evidence type="ECO:0000313" key="2">
    <source>
        <dbReference type="Proteomes" id="UP000050761"/>
    </source>
</evidence>
<evidence type="ECO:0000313" key="3">
    <source>
        <dbReference type="WBParaSite" id="HPBE_0000077801-mRNA-1"/>
    </source>
</evidence>
<dbReference type="GO" id="GO:0003676">
    <property type="term" value="F:nucleic acid binding"/>
    <property type="evidence" value="ECO:0007669"/>
    <property type="project" value="InterPro"/>
</dbReference>
<accession>A0A183F3N6</accession>
<gene>
    <name evidence="1" type="ORF">HPBE_LOCUS779</name>
</gene>
<dbReference type="PANTHER" id="PTHR46068:SF1">
    <property type="entry name" value="TRANSPOSASE IS30-LIKE HTH DOMAIN-CONTAINING PROTEIN"/>
    <property type="match status" value="1"/>
</dbReference>
<reference evidence="1 2" key="1">
    <citation type="submission" date="2018-11" db="EMBL/GenBank/DDBJ databases">
        <authorList>
            <consortium name="Pathogen Informatics"/>
        </authorList>
    </citation>
    <scope>NUCLEOTIDE SEQUENCE [LARGE SCALE GENOMIC DNA]</scope>
</reference>
<dbReference type="Proteomes" id="UP000050761">
    <property type="component" value="Unassembled WGS sequence"/>
</dbReference>
<dbReference type="WBParaSite" id="HPBE_0000077801-mRNA-1">
    <property type="protein sequence ID" value="HPBE_0000077801-mRNA-1"/>
    <property type="gene ID" value="HPBE_0000077801"/>
</dbReference>
<accession>A0A3P7TDY7</accession>
<reference evidence="3" key="2">
    <citation type="submission" date="2019-09" db="UniProtKB">
        <authorList>
            <consortium name="WormBaseParasite"/>
        </authorList>
    </citation>
    <scope>IDENTIFICATION</scope>
</reference>
<name>A0A183F3N6_HELPZ</name>
<sequence length="164" mass="18717">MVWAGVSTTGRTPLVFVEKGVKINAESYLEDILKKHLIPWAHSHYGEAEWTFQQDSAPAHKAKRTQDWCRLHLPNFIPAEEWPANSPDLNIMDYCVWAILEEKACSTRHSSVESLKSSLKKAWDEIPQEVLRRAVDSYSDRLEVVVKAKEVILNDCHGSLFAKT</sequence>
<dbReference type="Gene3D" id="3.30.420.10">
    <property type="entry name" value="Ribonuclease H-like superfamily/Ribonuclease H"/>
    <property type="match status" value="1"/>
</dbReference>
<dbReference type="InterPro" id="IPR036397">
    <property type="entry name" value="RNaseH_sf"/>
</dbReference>
<dbReference type="EMBL" id="UZAH01000669">
    <property type="protein sequence ID" value="VDO19161.1"/>
    <property type="molecule type" value="Genomic_DNA"/>
</dbReference>